<dbReference type="Pfam" id="PF09979">
    <property type="entry name" value="DUF2213"/>
    <property type="match status" value="1"/>
</dbReference>
<dbReference type="Proteomes" id="UP000483035">
    <property type="component" value="Unassembled WGS sequence"/>
</dbReference>
<gene>
    <name evidence="1" type="ORF">GR212_17295</name>
</gene>
<dbReference type="PIRSF" id="PIRSF029215">
    <property type="entry name" value="UCP029215"/>
    <property type="match status" value="1"/>
</dbReference>
<organism evidence="1 2">
    <name type="scientific">Rhizobium lusitanum</name>
    <dbReference type="NCBI Taxonomy" id="293958"/>
    <lineage>
        <taxon>Bacteria</taxon>
        <taxon>Pseudomonadati</taxon>
        <taxon>Pseudomonadota</taxon>
        <taxon>Alphaproteobacteria</taxon>
        <taxon>Hyphomicrobiales</taxon>
        <taxon>Rhizobiaceae</taxon>
        <taxon>Rhizobium/Agrobacterium group</taxon>
        <taxon>Rhizobium</taxon>
    </lineage>
</organism>
<dbReference type="RefSeq" id="WP_163987815.1">
    <property type="nucleotide sequence ID" value="NZ_WUEY01000007.1"/>
</dbReference>
<dbReference type="InterPro" id="IPR016913">
    <property type="entry name" value="UCP029215"/>
</dbReference>
<protein>
    <submittedName>
        <fullName evidence="1">DUF2213 domain-containing protein</fullName>
    </submittedName>
</protein>
<accession>A0A6L9UAK1</accession>
<evidence type="ECO:0000313" key="1">
    <source>
        <dbReference type="EMBL" id="NEI71336.1"/>
    </source>
</evidence>
<proteinExistence type="predicted"/>
<dbReference type="EMBL" id="WUEY01000007">
    <property type="protein sequence ID" value="NEI71336.1"/>
    <property type="molecule type" value="Genomic_DNA"/>
</dbReference>
<comment type="caution">
    <text evidence="1">The sequence shown here is derived from an EMBL/GenBank/DDBJ whole genome shotgun (WGS) entry which is preliminary data.</text>
</comment>
<name>A0A6L9UAK1_9HYPH</name>
<evidence type="ECO:0000313" key="2">
    <source>
        <dbReference type="Proteomes" id="UP000483035"/>
    </source>
</evidence>
<dbReference type="AlphaFoldDB" id="A0A6L9UAK1"/>
<sequence length="368" mass="39561">MNFTDIVTVAGTRRTGDGYLVADARIARTGIQAYAGAEIGRPEMPTVRIYRPGAEVFSEDTLKSAAHRPVTNEHPPEMVTSENWKKYAVGQTGDEITGEGIFLRVPLMVSDEEAIQDIEGGKQELSAGYVCDVDFTAGVTPAGEAYDAVQHNIRINHIAIVRRGRAGSKVRIGDAAAPWGCSPLAAPRPLSDHHQSKEGMMPTKTIMIDGIEIEVSDQTAEIITTLRQRLADAETAYQKTIAIRDAELDALKAAVLDEAEIERRAEARAELIDLARAIAGDIKTLGLSDAAIRKAVVIAKAGEGAVQGRSDAYVDARFDMLAEGLRRKPDLFADAVRDGISSTQPSTSSAFAAMVRDLERAHLAANPT</sequence>
<reference evidence="1 2" key="1">
    <citation type="submission" date="2019-12" db="EMBL/GenBank/DDBJ databases">
        <title>Rhizobium genotypes associated with high levels of biological nitrogen fixation by grain legumes in a temperate-maritime cropping system.</title>
        <authorList>
            <person name="Maluk M."/>
            <person name="Francesc Ferrando Molina F."/>
            <person name="Lopez Del Egido L."/>
            <person name="Lafos M."/>
            <person name="Langarica-Fuentes A."/>
            <person name="Gebre Yohannes G."/>
            <person name="Young M.W."/>
            <person name="Martin P."/>
            <person name="Gantlett R."/>
            <person name="Kenicer G."/>
            <person name="Hawes C."/>
            <person name="Begg G.S."/>
            <person name="Quilliam R.S."/>
            <person name="Squire G.R."/>
            <person name="Poole P.S."/>
            <person name="Young P.W."/>
            <person name="Iannetta P.M."/>
            <person name="James E.K."/>
        </authorList>
    </citation>
    <scope>NUCLEOTIDE SEQUENCE [LARGE SCALE GENOMIC DNA]</scope>
    <source>
        <strain evidence="1 2">JHI1118</strain>
    </source>
</reference>